<gene>
    <name evidence="1" type="ORF">AB5J58_10055</name>
</gene>
<reference evidence="1" key="1">
    <citation type="submission" date="2024-07" db="EMBL/GenBank/DDBJ databases">
        <authorList>
            <person name="Yu S.T."/>
        </authorList>
    </citation>
    <scope>NUCLEOTIDE SEQUENCE</scope>
    <source>
        <strain evidence="1">R08</strain>
    </source>
</reference>
<dbReference type="AlphaFoldDB" id="A0AB39MQU2"/>
<name>A0AB39MQU2_9ACTN</name>
<organism evidence="1">
    <name type="scientific">Streptomyces sp. R08</name>
    <dbReference type="NCBI Taxonomy" id="3238624"/>
    <lineage>
        <taxon>Bacteria</taxon>
        <taxon>Bacillati</taxon>
        <taxon>Actinomycetota</taxon>
        <taxon>Actinomycetes</taxon>
        <taxon>Kitasatosporales</taxon>
        <taxon>Streptomycetaceae</taxon>
        <taxon>Streptomyces</taxon>
    </lineage>
</organism>
<accession>A0AB39MQU2</accession>
<dbReference type="EMBL" id="CP163431">
    <property type="protein sequence ID" value="XDQ08165.1"/>
    <property type="molecule type" value="Genomic_DNA"/>
</dbReference>
<evidence type="ECO:0000313" key="1">
    <source>
        <dbReference type="EMBL" id="XDQ08165.1"/>
    </source>
</evidence>
<dbReference type="RefSeq" id="WP_369192794.1">
    <property type="nucleotide sequence ID" value="NZ_CP163431.1"/>
</dbReference>
<protein>
    <submittedName>
        <fullName evidence="1">Uncharacterized protein</fullName>
    </submittedName>
</protein>
<proteinExistence type="predicted"/>
<sequence>MSDPSKLIRMLRTKYQRLTRMGEIWFNRPVPDQKSYFWRSPEDDHVSLVTANGTPVPWVENRAESSSPIFGSLSIPIDQPSQHGMASIKLFPDVRSLDSVKQLISYLHDGGKCDGGFRWTLTNRRLAWHGVGHPSLLAALERENRENILATQGNPGITLHCHGIAIDEFWNLSADIYEATEADNCDLSFVMQEPPLDMTRFHQITDTFGSWWESRMSWDYGNNFTFGNIEPGIELEVTGYVVSNNPDYGSEGNVIGVLARNPFTQQNPFPKSLSSPWQKMSEIICHTAPYRRWTDRRGHYYLTHWVHAEAAGATVVAFEASRPSLLPTRNSR</sequence>